<dbReference type="InterPro" id="IPR009045">
    <property type="entry name" value="Zn_M74/Hedgehog-like"/>
</dbReference>
<dbReference type="EMBL" id="JADCKC010000001">
    <property type="protein sequence ID" value="MBE5036664.1"/>
    <property type="molecule type" value="Genomic_DNA"/>
</dbReference>
<evidence type="ECO:0000259" key="1">
    <source>
        <dbReference type="Pfam" id="PF02557"/>
    </source>
</evidence>
<dbReference type="InterPro" id="IPR003709">
    <property type="entry name" value="VanY-like_core_dom"/>
</dbReference>
<comment type="caution">
    <text evidence="2">The sequence shown here is derived from an EMBL/GenBank/DDBJ whole genome shotgun (WGS) entry which is preliminary data.</text>
</comment>
<gene>
    <name evidence="2" type="ORF">INF35_02520</name>
</gene>
<dbReference type="Gene3D" id="3.30.1380.10">
    <property type="match status" value="1"/>
</dbReference>
<dbReference type="GO" id="GO:0004180">
    <property type="term" value="F:carboxypeptidase activity"/>
    <property type="evidence" value="ECO:0007669"/>
    <property type="project" value="UniProtKB-KW"/>
</dbReference>
<sequence>MKVLTCSELETSRRDLMLVNRSHPLPDSTVPELAAPDPAYPEILMERRASLLLSACIRAAGGEGQIIPVSGWRSHAEQQAIWDDTMKKEGPSFTRSYVAYPGCSEHETGLAIDLALAAPEIDFIRPNFPYDGVCGSFRRLAPRYGFVERYRADKQAVTGIAAEPWHFRYVGVPHALLMEHYGVCLEEYLDLLCRQELTCTLENGRKVYVSRTDDHTAGQNTSDGCVRQAFCDNAGGFILTRWEGIV</sequence>
<dbReference type="Pfam" id="PF02557">
    <property type="entry name" value="VanY"/>
    <property type="match status" value="1"/>
</dbReference>
<dbReference type="PANTHER" id="PTHR34385:SF1">
    <property type="entry name" value="PEPTIDOGLYCAN L-ALANYL-D-GLUTAMATE ENDOPEPTIDASE CWLK"/>
    <property type="match status" value="1"/>
</dbReference>
<keyword evidence="2" id="KW-0121">Carboxypeptidase</keyword>
<evidence type="ECO:0000313" key="2">
    <source>
        <dbReference type="EMBL" id="MBE5036664.1"/>
    </source>
</evidence>
<evidence type="ECO:0000313" key="3">
    <source>
        <dbReference type="Proteomes" id="UP000768567"/>
    </source>
</evidence>
<protein>
    <submittedName>
        <fullName evidence="2">D-alanyl-D-alanine carboxypeptidase family protein</fullName>
    </submittedName>
</protein>
<dbReference type="Gene3D" id="3.30.200.180">
    <property type="match status" value="1"/>
</dbReference>
<dbReference type="RefSeq" id="WP_193499956.1">
    <property type="nucleotide sequence ID" value="NZ_JADCKC010000001.1"/>
</dbReference>
<accession>A0ABR9R0K8</accession>
<dbReference type="InterPro" id="IPR052179">
    <property type="entry name" value="DD-CPase-like"/>
</dbReference>
<name>A0ABR9R0K8_9FIRM</name>
<dbReference type="Proteomes" id="UP000768567">
    <property type="component" value="Unassembled WGS sequence"/>
</dbReference>
<keyword evidence="2" id="KW-0378">Hydrolase</keyword>
<dbReference type="SUPFAM" id="SSF55166">
    <property type="entry name" value="Hedgehog/DD-peptidase"/>
    <property type="match status" value="1"/>
</dbReference>
<dbReference type="PANTHER" id="PTHR34385">
    <property type="entry name" value="D-ALANYL-D-ALANINE CARBOXYPEPTIDASE"/>
    <property type="match status" value="1"/>
</dbReference>
<reference evidence="2 3" key="1">
    <citation type="submission" date="2020-10" db="EMBL/GenBank/DDBJ databases">
        <title>ChiBAC.</title>
        <authorList>
            <person name="Zenner C."/>
            <person name="Hitch T.C.A."/>
            <person name="Clavel T."/>
        </authorList>
    </citation>
    <scope>NUCLEOTIDE SEQUENCE [LARGE SCALE GENOMIC DNA]</scope>
    <source>
        <strain evidence="2 3">DSM 109015</strain>
    </source>
</reference>
<keyword evidence="2" id="KW-0645">Protease</keyword>
<feature type="domain" description="D-alanyl-D-alanine carboxypeptidase-like core" evidence="1">
    <location>
        <begin position="47"/>
        <end position="171"/>
    </location>
</feature>
<proteinExistence type="predicted"/>
<keyword evidence="3" id="KW-1185">Reference proteome</keyword>
<organism evidence="2 3">
    <name type="scientific">Gemmiger gallinarum</name>
    <dbReference type="NCBI Taxonomy" id="2779354"/>
    <lineage>
        <taxon>Bacteria</taxon>
        <taxon>Bacillati</taxon>
        <taxon>Bacillota</taxon>
        <taxon>Clostridia</taxon>
        <taxon>Eubacteriales</taxon>
        <taxon>Gemmiger</taxon>
    </lineage>
</organism>